<sequence>MNFTKKIGPLNLFMLALCLLIIVVAEYLFLRGDELHAIFIGLWAPTILGLVIFIKQIFNGGK</sequence>
<evidence type="ECO:0000256" key="1">
    <source>
        <dbReference type="SAM" id="Phobius"/>
    </source>
</evidence>
<feature type="transmembrane region" description="Helical" evidence="1">
    <location>
        <begin position="12"/>
        <end position="30"/>
    </location>
</feature>
<accession>A0A368ZGP9</accession>
<feature type="transmembrane region" description="Helical" evidence="1">
    <location>
        <begin position="36"/>
        <end position="54"/>
    </location>
</feature>
<keyword evidence="1" id="KW-0472">Membrane</keyword>
<gene>
    <name evidence="2" type="ORF">DFQ08_102414</name>
</gene>
<reference evidence="2 3" key="1">
    <citation type="submission" date="2018-07" db="EMBL/GenBank/DDBJ databases">
        <title>Genomic Encyclopedia of Type Strains, Phase III (KMG-III): the genomes of soil and plant-associated and newly described type strains.</title>
        <authorList>
            <person name="Whitman W."/>
        </authorList>
    </citation>
    <scope>NUCLEOTIDE SEQUENCE [LARGE SCALE GENOMIC DNA]</scope>
    <source>
        <strain evidence="2 3">CECT 7958</strain>
    </source>
</reference>
<keyword evidence="1" id="KW-0812">Transmembrane</keyword>
<name>A0A368ZGP9_9FLAO</name>
<dbReference type="Proteomes" id="UP000253436">
    <property type="component" value="Unassembled WGS sequence"/>
</dbReference>
<proteinExistence type="predicted"/>
<dbReference type="EMBL" id="QPJO01000002">
    <property type="protein sequence ID" value="RCW92390.1"/>
    <property type="molecule type" value="Genomic_DNA"/>
</dbReference>
<dbReference type="AlphaFoldDB" id="A0A368ZGP9"/>
<evidence type="ECO:0000313" key="2">
    <source>
        <dbReference type="EMBL" id="RCW92390.1"/>
    </source>
</evidence>
<keyword evidence="3" id="KW-1185">Reference proteome</keyword>
<comment type="caution">
    <text evidence="2">The sequence shown here is derived from an EMBL/GenBank/DDBJ whole genome shotgun (WGS) entry which is preliminary data.</text>
</comment>
<dbReference type="OrthoDB" id="1202835at2"/>
<dbReference type="RefSeq" id="WP_114309055.1">
    <property type="nucleotide sequence ID" value="NZ_QPJO01000002.1"/>
</dbReference>
<keyword evidence="1" id="KW-1133">Transmembrane helix</keyword>
<protein>
    <submittedName>
        <fullName evidence="2">Uncharacterized protein</fullName>
    </submittedName>
</protein>
<organism evidence="2 3">
    <name type="scientific">Winogradskyella arenosi</name>
    <dbReference type="NCBI Taxonomy" id="533325"/>
    <lineage>
        <taxon>Bacteria</taxon>
        <taxon>Pseudomonadati</taxon>
        <taxon>Bacteroidota</taxon>
        <taxon>Flavobacteriia</taxon>
        <taxon>Flavobacteriales</taxon>
        <taxon>Flavobacteriaceae</taxon>
        <taxon>Winogradskyella</taxon>
    </lineage>
</organism>
<evidence type="ECO:0000313" key="3">
    <source>
        <dbReference type="Proteomes" id="UP000253436"/>
    </source>
</evidence>